<evidence type="ECO:0000256" key="1">
    <source>
        <dbReference type="SAM" id="Phobius"/>
    </source>
</evidence>
<gene>
    <name evidence="2" type="ORF">Q4Q35_13320</name>
</gene>
<feature type="transmembrane region" description="Helical" evidence="1">
    <location>
        <begin position="46"/>
        <end position="65"/>
    </location>
</feature>
<evidence type="ECO:0000313" key="2">
    <source>
        <dbReference type="EMBL" id="MDO5970791.1"/>
    </source>
</evidence>
<proteinExistence type="predicted"/>
<name>A0ABT8WCC4_9FLAO</name>
<keyword evidence="1" id="KW-1133">Transmembrane helix</keyword>
<evidence type="ECO:0000313" key="3">
    <source>
        <dbReference type="Proteomes" id="UP001176883"/>
    </source>
</evidence>
<keyword evidence="3" id="KW-1185">Reference proteome</keyword>
<reference evidence="2" key="1">
    <citation type="submission" date="2023-07" db="EMBL/GenBank/DDBJ databases">
        <title>Two novel species in the genus Flavivirga.</title>
        <authorList>
            <person name="Kwon K."/>
        </authorList>
    </citation>
    <scope>NUCLEOTIDE SEQUENCE</scope>
    <source>
        <strain evidence="2">KCTC 52353</strain>
    </source>
</reference>
<keyword evidence="1" id="KW-0812">Transmembrane</keyword>
<organism evidence="2 3">
    <name type="scientific">Flavivirga aquimarina</name>
    <dbReference type="NCBI Taxonomy" id="2027862"/>
    <lineage>
        <taxon>Bacteria</taxon>
        <taxon>Pseudomonadati</taxon>
        <taxon>Bacteroidota</taxon>
        <taxon>Flavobacteriia</taxon>
        <taxon>Flavobacteriales</taxon>
        <taxon>Flavobacteriaceae</taxon>
        <taxon>Flavivirga</taxon>
    </lineage>
</organism>
<comment type="caution">
    <text evidence="2">The sequence shown here is derived from an EMBL/GenBank/DDBJ whole genome shotgun (WGS) entry which is preliminary data.</text>
</comment>
<protein>
    <recommendedName>
        <fullName evidence="4">Uracil phosphoribosyltransferase</fullName>
    </recommendedName>
</protein>
<dbReference type="RefSeq" id="WP_303278488.1">
    <property type="nucleotide sequence ID" value="NZ_JAUOEK010000134.1"/>
</dbReference>
<accession>A0ABT8WCC4</accession>
<evidence type="ECO:0008006" key="4">
    <source>
        <dbReference type="Google" id="ProtNLM"/>
    </source>
</evidence>
<dbReference type="Proteomes" id="UP001176883">
    <property type="component" value="Unassembled WGS sequence"/>
</dbReference>
<keyword evidence="1" id="KW-0472">Membrane</keyword>
<sequence>MTTEEYSFGIEKFWTSTQNSVKYFFNFIIPTHKTNYMDELKPNNWFYLWDFIGRALVAFGIYQTIQAFRKYKK</sequence>
<dbReference type="EMBL" id="JAUOEK010000134">
    <property type="protein sequence ID" value="MDO5970791.1"/>
    <property type="molecule type" value="Genomic_DNA"/>
</dbReference>